<reference evidence="7 8" key="1">
    <citation type="submission" date="2015-09" db="EMBL/GenBank/DDBJ databases">
        <title>Identification and resolution of microdiversity through metagenomic sequencing of parallel consortia.</title>
        <authorList>
            <person name="Nelson W.C."/>
            <person name="Romine M.F."/>
            <person name="Lindemann S.R."/>
        </authorList>
    </citation>
    <scope>NUCLEOTIDE SEQUENCE [LARGE SCALE GENOMIC DNA]</scope>
    <source>
        <strain evidence="7">Ana</strain>
    </source>
</reference>
<dbReference type="InterPro" id="IPR004384">
    <property type="entry name" value="RNA_MeTrfase_TrmJ/LasT"/>
</dbReference>
<dbReference type="GO" id="GO:0005829">
    <property type="term" value="C:cytosol"/>
    <property type="evidence" value="ECO:0007669"/>
    <property type="project" value="TreeGrafter"/>
</dbReference>
<comment type="subcellular location">
    <subcellularLocation>
        <location evidence="5">Cytoplasm</location>
    </subcellularLocation>
</comment>
<dbReference type="GO" id="GO:0160206">
    <property type="term" value="F:tRNA (cytidine(32)/uridine(32)-2'-O)-methyltransferase activity"/>
    <property type="evidence" value="ECO:0007669"/>
    <property type="project" value="UniProtKB-EC"/>
</dbReference>
<dbReference type="InterPro" id="IPR029026">
    <property type="entry name" value="tRNA_m1G_MTases_N"/>
</dbReference>
<keyword evidence="4 5" id="KW-0949">S-adenosyl-L-methionine</keyword>
<comment type="function">
    <text evidence="5">Catalyzes the formation of 2'O-methylated cytidine (Cm32) or 2'O-methylated uridine (Um32) at position 32 in tRNA.</text>
</comment>
<evidence type="ECO:0000313" key="8">
    <source>
        <dbReference type="Proteomes" id="UP000050465"/>
    </source>
</evidence>
<dbReference type="Pfam" id="PF00588">
    <property type="entry name" value="SpoU_methylase"/>
    <property type="match status" value="1"/>
</dbReference>
<evidence type="ECO:0000256" key="4">
    <source>
        <dbReference type="ARBA" id="ARBA00022691"/>
    </source>
</evidence>
<evidence type="ECO:0000256" key="2">
    <source>
        <dbReference type="ARBA" id="ARBA00022603"/>
    </source>
</evidence>
<dbReference type="InterPro" id="IPR001537">
    <property type="entry name" value="SpoU_MeTrfase"/>
</dbReference>
<dbReference type="STRING" id="1666911.HLUCCA11_06400"/>
<evidence type="ECO:0000259" key="6">
    <source>
        <dbReference type="Pfam" id="PF00588"/>
    </source>
</evidence>
<comment type="catalytic activity">
    <reaction evidence="5">
        <text>cytidine(32) in tRNA + S-adenosyl-L-methionine = 2'-O-methylcytidine(32) in tRNA + S-adenosyl-L-homocysteine + H(+)</text>
        <dbReference type="Rhea" id="RHEA:42932"/>
        <dbReference type="Rhea" id="RHEA-COMP:10288"/>
        <dbReference type="Rhea" id="RHEA-COMP:10289"/>
        <dbReference type="ChEBI" id="CHEBI:15378"/>
        <dbReference type="ChEBI" id="CHEBI:57856"/>
        <dbReference type="ChEBI" id="CHEBI:59789"/>
        <dbReference type="ChEBI" id="CHEBI:74495"/>
        <dbReference type="ChEBI" id="CHEBI:82748"/>
        <dbReference type="EC" id="2.1.1.200"/>
    </reaction>
</comment>
<dbReference type="PANTHER" id="PTHR42786">
    <property type="entry name" value="TRNA/RRNA METHYLTRANSFERASE"/>
    <property type="match status" value="1"/>
</dbReference>
<evidence type="ECO:0000256" key="5">
    <source>
        <dbReference type="RuleBase" id="RU362024"/>
    </source>
</evidence>
<evidence type="ECO:0000313" key="7">
    <source>
        <dbReference type="EMBL" id="KPQ36491.1"/>
    </source>
</evidence>
<comment type="subunit">
    <text evidence="5">Homodimer.</text>
</comment>
<dbReference type="PIRSF" id="PIRSF004808">
    <property type="entry name" value="LasT"/>
    <property type="match status" value="1"/>
</dbReference>
<organism evidence="7 8">
    <name type="scientific">Phormidesmis priestleyi Ana</name>
    <dbReference type="NCBI Taxonomy" id="1666911"/>
    <lineage>
        <taxon>Bacteria</taxon>
        <taxon>Bacillati</taxon>
        <taxon>Cyanobacteriota</taxon>
        <taxon>Cyanophyceae</taxon>
        <taxon>Leptolyngbyales</taxon>
        <taxon>Leptolyngbyaceae</taxon>
        <taxon>Phormidesmis</taxon>
    </lineage>
</organism>
<dbReference type="GO" id="GO:0003723">
    <property type="term" value="F:RNA binding"/>
    <property type="evidence" value="ECO:0007669"/>
    <property type="project" value="InterPro"/>
</dbReference>
<protein>
    <recommendedName>
        <fullName evidence="5">tRNA (cytidine/uridine-2'-O-)-methyltransferase TrmJ</fullName>
        <ecNumber evidence="5">2.1.1.200</ecNumber>
    </recommendedName>
    <alternativeName>
        <fullName evidence="5">tRNA (cytidine(32)/uridine(32)-2'-O)-methyltransferase</fullName>
    </alternativeName>
    <alternativeName>
        <fullName evidence="5">tRNA Cm32/Um32 methyltransferase</fullName>
    </alternativeName>
</protein>
<comment type="caution">
    <text evidence="7">The sequence shown here is derived from an EMBL/GenBank/DDBJ whole genome shotgun (WGS) entry which is preliminary data.</text>
</comment>
<accession>A0A0P7ZSM5</accession>
<gene>
    <name evidence="7" type="primary">lasT</name>
    <name evidence="5" type="synonym">trmJ</name>
    <name evidence="7" type="ORF">HLUCCA11_06400</name>
</gene>
<name>A0A0P7ZSM5_9CYAN</name>
<sequence>MAPETSQLSLAGIRIILVAPAGPLNVGSTARVMKNFGLSQLVLVNPQCDPLSEEALQMAVHAKDVLSAAKIVETIPDALSGCTYAIATTARQRGFNAPLDLPEIALPTLISPSPDGDPISNTALLFGPEDRGLSNTELSYAQRFIKIPSSPIYSALNLAQAVAICCYELYRIASQPAEAQQNANIPFDSSPTLPNDSPVASLPLPSFPLSGKQSEEYTHKAQLDELEGYYQHLEAVLLQVGYLYPHTATSRMLKLRQLLHKANPASSEVALLRGMLRQVEWALSDSKQD</sequence>
<proteinExistence type="inferred from homology"/>
<evidence type="ECO:0000256" key="1">
    <source>
        <dbReference type="ARBA" id="ARBA00007228"/>
    </source>
</evidence>
<dbReference type="PANTHER" id="PTHR42786:SF2">
    <property type="entry name" value="TRNA (CYTIDINE_URIDINE-2'-O-)-METHYLTRANSFERASE TRMJ"/>
    <property type="match status" value="1"/>
</dbReference>
<dbReference type="GO" id="GO:0106339">
    <property type="term" value="F:tRNA (cytidine(32)-2'-O)-methyltransferase activity"/>
    <property type="evidence" value="ECO:0007669"/>
    <property type="project" value="RHEA"/>
</dbReference>
<keyword evidence="5" id="KW-0963">Cytoplasm</keyword>
<feature type="domain" description="tRNA/rRNA methyltransferase SpoU type" evidence="6">
    <location>
        <begin position="13"/>
        <end position="167"/>
    </location>
</feature>
<dbReference type="GO" id="GO:0002128">
    <property type="term" value="P:tRNA nucleoside ribose methylation"/>
    <property type="evidence" value="ECO:0007669"/>
    <property type="project" value="TreeGrafter"/>
</dbReference>
<dbReference type="Gene3D" id="1.10.8.590">
    <property type="match status" value="1"/>
</dbReference>
<dbReference type="SUPFAM" id="SSF75217">
    <property type="entry name" value="alpha/beta knot"/>
    <property type="match status" value="1"/>
</dbReference>
<dbReference type="AlphaFoldDB" id="A0A0P7ZSM5"/>
<comment type="similarity">
    <text evidence="1">Belongs to the class IV-like SAM-binding methyltransferase superfamily. RNA methyltransferase TrmH family.</text>
</comment>
<keyword evidence="3 7" id="KW-0808">Transferase</keyword>
<dbReference type="Proteomes" id="UP000050465">
    <property type="component" value="Unassembled WGS sequence"/>
</dbReference>
<dbReference type="CDD" id="cd18093">
    <property type="entry name" value="SpoU-like_TrmJ"/>
    <property type="match status" value="1"/>
</dbReference>
<dbReference type="Gene3D" id="3.40.1280.10">
    <property type="match status" value="1"/>
</dbReference>
<dbReference type="EMBL" id="LJZR01000006">
    <property type="protein sequence ID" value="KPQ36491.1"/>
    <property type="molecule type" value="Genomic_DNA"/>
</dbReference>
<dbReference type="PATRIC" id="fig|1666911.3.peg.5214"/>
<dbReference type="EC" id="2.1.1.200" evidence="5"/>
<comment type="catalytic activity">
    <reaction evidence="5">
        <text>uridine(32) in tRNA + S-adenosyl-L-methionine = 2'-O-methyluridine(32) in tRNA + S-adenosyl-L-homocysteine + H(+)</text>
        <dbReference type="Rhea" id="RHEA:42936"/>
        <dbReference type="Rhea" id="RHEA-COMP:10107"/>
        <dbReference type="Rhea" id="RHEA-COMP:10290"/>
        <dbReference type="ChEBI" id="CHEBI:15378"/>
        <dbReference type="ChEBI" id="CHEBI:57856"/>
        <dbReference type="ChEBI" id="CHEBI:59789"/>
        <dbReference type="ChEBI" id="CHEBI:65315"/>
        <dbReference type="ChEBI" id="CHEBI:74478"/>
        <dbReference type="EC" id="2.1.1.200"/>
    </reaction>
</comment>
<dbReference type="InterPro" id="IPR029028">
    <property type="entry name" value="Alpha/beta_knot_MTases"/>
</dbReference>
<dbReference type="NCBIfam" id="TIGR00050">
    <property type="entry name" value="rRNA_methyl_1"/>
    <property type="match status" value="1"/>
</dbReference>
<keyword evidence="5" id="KW-0819">tRNA processing</keyword>
<evidence type="ECO:0000256" key="3">
    <source>
        <dbReference type="ARBA" id="ARBA00022679"/>
    </source>
</evidence>
<keyword evidence="2 5" id="KW-0489">Methyltransferase</keyword>